<organism evidence="1 2">
    <name type="scientific">Lindgomyces ingoldianus</name>
    <dbReference type="NCBI Taxonomy" id="673940"/>
    <lineage>
        <taxon>Eukaryota</taxon>
        <taxon>Fungi</taxon>
        <taxon>Dikarya</taxon>
        <taxon>Ascomycota</taxon>
        <taxon>Pezizomycotina</taxon>
        <taxon>Dothideomycetes</taxon>
        <taxon>Pleosporomycetidae</taxon>
        <taxon>Pleosporales</taxon>
        <taxon>Lindgomycetaceae</taxon>
        <taxon>Lindgomyces</taxon>
    </lineage>
</organism>
<gene>
    <name evidence="1" type="ORF">BDR25DRAFT_210741</name>
</gene>
<reference evidence="1" key="1">
    <citation type="journal article" date="2020" name="Stud. Mycol.">
        <title>101 Dothideomycetes genomes: a test case for predicting lifestyles and emergence of pathogens.</title>
        <authorList>
            <person name="Haridas S."/>
            <person name="Albert R."/>
            <person name="Binder M."/>
            <person name="Bloem J."/>
            <person name="Labutti K."/>
            <person name="Salamov A."/>
            <person name="Andreopoulos B."/>
            <person name="Baker S."/>
            <person name="Barry K."/>
            <person name="Bills G."/>
            <person name="Bluhm B."/>
            <person name="Cannon C."/>
            <person name="Castanera R."/>
            <person name="Culley D."/>
            <person name="Daum C."/>
            <person name="Ezra D."/>
            <person name="Gonzalez J."/>
            <person name="Henrissat B."/>
            <person name="Kuo A."/>
            <person name="Liang C."/>
            <person name="Lipzen A."/>
            <person name="Lutzoni F."/>
            <person name="Magnuson J."/>
            <person name="Mondo S."/>
            <person name="Nolan M."/>
            <person name="Ohm R."/>
            <person name="Pangilinan J."/>
            <person name="Park H.-J."/>
            <person name="Ramirez L."/>
            <person name="Alfaro M."/>
            <person name="Sun H."/>
            <person name="Tritt A."/>
            <person name="Yoshinaga Y."/>
            <person name="Zwiers L.-H."/>
            <person name="Turgeon B."/>
            <person name="Goodwin S."/>
            <person name="Spatafora J."/>
            <person name="Crous P."/>
            <person name="Grigoriev I."/>
        </authorList>
    </citation>
    <scope>NUCLEOTIDE SEQUENCE</scope>
    <source>
        <strain evidence="1">ATCC 200398</strain>
    </source>
</reference>
<sequence>MKSFVFPILAPLLLCAIPPVTSQSSNLPSVPPGIFTVSTRIEIKTTTSLTWQALTNFPSYPDWNPFVRSAIVITPDNLTVPAQQPLENHLILFSVQTPPLPLPVTSSTPANPLHAQFALENITHMQPNLGRLAWKYVSPSTLLDSERWQAISGLGDGVVLYESREVFSGAVAGTVRDLYGKGLQEGFEAQARGLKILLEGEGEGRV</sequence>
<protein>
    <submittedName>
        <fullName evidence="1">Uncharacterized protein</fullName>
    </submittedName>
</protein>
<comment type="caution">
    <text evidence="1">The sequence shown here is derived from an EMBL/GenBank/DDBJ whole genome shotgun (WGS) entry which is preliminary data.</text>
</comment>
<proteinExistence type="predicted"/>
<accession>A0ACB6RBK5</accession>
<dbReference type="EMBL" id="MU003494">
    <property type="protein sequence ID" value="KAF2476566.1"/>
    <property type="molecule type" value="Genomic_DNA"/>
</dbReference>
<evidence type="ECO:0000313" key="2">
    <source>
        <dbReference type="Proteomes" id="UP000799755"/>
    </source>
</evidence>
<keyword evidence="2" id="KW-1185">Reference proteome</keyword>
<evidence type="ECO:0000313" key="1">
    <source>
        <dbReference type="EMBL" id="KAF2476566.1"/>
    </source>
</evidence>
<dbReference type="Proteomes" id="UP000799755">
    <property type="component" value="Unassembled WGS sequence"/>
</dbReference>
<name>A0ACB6RBK5_9PLEO</name>